<feature type="transmembrane region" description="Helical" evidence="1">
    <location>
        <begin position="89"/>
        <end position="110"/>
    </location>
</feature>
<sequence length="112" mass="13135">MLWNMNRHFRATYGLPVLWRRSMMASMHAYMAGREWSPAEMMAAMRWFRGGDEEACVVARMTETWIEETLRFVDKLALIREALSFKIPIMSLSFLFLLIVFEVFGPLFAFGV</sequence>
<reference evidence="2 3" key="1">
    <citation type="journal article" date="2021" name="BMC Genomics">
        <title>Datura genome reveals duplications of psychoactive alkaloid biosynthetic genes and high mutation rate following tissue culture.</title>
        <authorList>
            <person name="Rajewski A."/>
            <person name="Carter-House D."/>
            <person name="Stajich J."/>
            <person name="Litt A."/>
        </authorList>
    </citation>
    <scope>NUCLEOTIDE SEQUENCE [LARGE SCALE GENOMIC DNA]</scope>
    <source>
        <strain evidence="2">AR-01</strain>
    </source>
</reference>
<keyword evidence="1" id="KW-0472">Membrane</keyword>
<proteinExistence type="predicted"/>
<evidence type="ECO:0000256" key="1">
    <source>
        <dbReference type="SAM" id="Phobius"/>
    </source>
</evidence>
<comment type="caution">
    <text evidence="2">The sequence shown here is derived from an EMBL/GenBank/DDBJ whole genome shotgun (WGS) entry which is preliminary data.</text>
</comment>
<keyword evidence="1" id="KW-1133">Transmembrane helix</keyword>
<name>A0ABS8UQ80_DATST</name>
<protein>
    <submittedName>
        <fullName evidence="2">Uncharacterized protein</fullName>
    </submittedName>
</protein>
<dbReference type="EMBL" id="JACEIK010002295">
    <property type="protein sequence ID" value="MCD9560286.1"/>
    <property type="molecule type" value="Genomic_DNA"/>
</dbReference>
<organism evidence="2 3">
    <name type="scientific">Datura stramonium</name>
    <name type="common">Jimsonweed</name>
    <name type="synonym">Common thornapple</name>
    <dbReference type="NCBI Taxonomy" id="4076"/>
    <lineage>
        <taxon>Eukaryota</taxon>
        <taxon>Viridiplantae</taxon>
        <taxon>Streptophyta</taxon>
        <taxon>Embryophyta</taxon>
        <taxon>Tracheophyta</taxon>
        <taxon>Spermatophyta</taxon>
        <taxon>Magnoliopsida</taxon>
        <taxon>eudicotyledons</taxon>
        <taxon>Gunneridae</taxon>
        <taxon>Pentapetalae</taxon>
        <taxon>asterids</taxon>
        <taxon>lamiids</taxon>
        <taxon>Solanales</taxon>
        <taxon>Solanaceae</taxon>
        <taxon>Solanoideae</taxon>
        <taxon>Datureae</taxon>
        <taxon>Datura</taxon>
    </lineage>
</organism>
<gene>
    <name evidence="2" type="ORF">HAX54_018808</name>
</gene>
<evidence type="ECO:0000313" key="2">
    <source>
        <dbReference type="EMBL" id="MCD9560286.1"/>
    </source>
</evidence>
<keyword evidence="1" id="KW-0812">Transmembrane</keyword>
<evidence type="ECO:0000313" key="3">
    <source>
        <dbReference type="Proteomes" id="UP000823775"/>
    </source>
</evidence>
<dbReference type="Proteomes" id="UP000823775">
    <property type="component" value="Unassembled WGS sequence"/>
</dbReference>
<accession>A0ABS8UQ80</accession>
<keyword evidence="3" id="KW-1185">Reference proteome</keyword>